<feature type="region of interest" description="Disordered" evidence="1">
    <location>
        <begin position="233"/>
        <end position="271"/>
    </location>
</feature>
<dbReference type="EMBL" id="CAXAMM010005158">
    <property type="protein sequence ID" value="CAK9006283.1"/>
    <property type="molecule type" value="Genomic_DNA"/>
</dbReference>
<evidence type="ECO:0008006" key="4">
    <source>
        <dbReference type="Google" id="ProtNLM"/>
    </source>
</evidence>
<gene>
    <name evidence="2" type="ORF">SCF082_LOCUS8964</name>
</gene>
<organism evidence="2 3">
    <name type="scientific">Durusdinium trenchii</name>
    <dbReference type="NCBI Taxonomy" id="1381693"/>
    <lineage>
        <taxon>Eukaryota</taxon>
        <taxon>Sar</taxon>
        <taxon>Alveolata</taxon>
        <taxon>Dinophyceae</taxon>
        <taxon>Suessiales</taxon>
        <taxon>Symbiodiniaceae</taxon>
        <taxon>Durusdinium</taxon>
    </lineage>
</organism>
<name>A0ABP0IW38_9DINO</name>
<comment type="caution">
    <text evidence="2">The sequence shown here is derived from an EMBL/GenBank/DDBJ whole genome shotgun (WGS) entry which is preliminary data.</text>
</comment>
<sequence>MAACSRSAWPVASTASSFLILITGALLASNFVLPPLPFQRLVAHRTARAASRGFLLFNAEENQKEKFMLAKLFDLINELPKEFAALDWQPPDSRGTRYFNAMDNKCVQYFAAGREESWSDALKNNFRSRGSGDTSVPLSFVEFVGERLPLEKGSVDVALLQPGAADGLGPRVFRQIFRETSRVLKPKSRFLVFIDASTKLPATGANYFDIERRFKRDTTRCYRLIRKPRLRPSSIRAGAQAEKEVVRKEPKLKRPKPLSVSELESALADEE</sequence>
<reference evidence="2 3" key="1">
    <citation type="submission" date="2024-02" db="EMBL/GenBank/DDBJ databases">
        <authorList>
            <person name="Chen Y."/>
            <person name="Shah S."/>
            <person name="Dougan E. K."/>
            <person name="Thang M."/>
            <person name="Chan C."/>
        </authorList>
    </citation>
    <scope>NUCLEOTIDE SEQUENCE [LARGE SCALE GENOMIC DNA]</scope>
</reference>
<evidence type="ECO:0000313" key="2">
    <source>
        <dbReference type="EMBL" id="CAK9006283.1"/>
    </source>
</evidence>
<protein>
    <recommendedName>
        <fullName evidence="4">Methyltransferase type 11 domain-containing protein</fullName>
    </recommendedName>
</protein>
<dbReference type="InterPro" id="IPR029063">
    <property type="entry name" value="SAM-dependent_MTases_sf"/>
</dbReference>
<keyword evidence="3" id="KW-1185">Reference proteome</keyword>
<evidence type="ECO:0000313" key="3">
    <source>
        <dbReference type="Proteomes" id="UP001642464"/>
    </source>
</evidence>
<proteinExistence type="predicted"/>
<dbReference type="Proteomes" id="UP001642464">
    <property type="component" value="Unassembled WGS sequence"/>
</dbReference>
<evidence type="ECO:0000256" key="1">
    <source>
        <dbReference type="SAM" id="MobiDB-lite"/>
    </source>
</evidence>
<accession>A0ABP0IW38</accession>
<dbReference type="Gene3D" id="3.40.50.150">
    <property type="entry name" value="Vaccinia Virus protein VP39"/>
    <property type="match status" value="1"/>
</dbReference>
<dbReference type="SUPFAM" id="SSF53335">
    <property type="entry name" value="S-adenosyl-L-methionine-dependent methyltransferases"/>
    <property type="match status" value="1"/>
</dbReference>